<dbReference type="Pfam" id="PF11162">
    <property type="entry name" value="DUF2946"/>
    <property type="match status" value="1"/>
</dbReference>
<organism evidence="2 3">
    <name type="scientific">Brevundimonas variabilis</name>
    <dbReference type="NCBI Taxonomy" id="74312"/>
    <lineage>
        <taxon>Bacteria</taxon>
        <taxon>Pseudomonadati</taxon>
        <taxon>Pseudomonadota</taxon>
        <taxon>Alphaproteobacteria</taxon>
        <taxon>Caulobacterales</taxon>
        <taxon>Caulobacteraceae</taxon>
        <taxon>Brevundimonas</taxon>
    </lineage>
</organism>
<dbReference type="Proteomes" id="UP000545037">
    <property type="component" value="Unassembled WGS sequence"/>
</dbReference>
<dbReference type="EMBL" id="JACHOR010000003">
    <property type="protein sequence ID" value="MBB5746479.1"/>
    <property type="molecule type" value="Genomic_DNA"/>
</dbReference>
<feature type="compositionally biased region" description="Pro residues" evidence="1">
    <location>
        <begin position="110"/>
        <end position="122"/>
    </location>
</feature>
<proteinExistence type="predicted"/>
<evidence type="ECO:0000256" key="1">
    <source>
        <dbReference type="SAM" id="MobiDB-lite"/>
    </source>
</evidence>
<comment type="caution">
    <text evidence="2">The sequence shown here is derived from an EMBL/GenBank/DDBJ whole genome shotgun (WGS) entry which is preliminary data.</text>
</comment>
<evidence type="ECO:0000313" key="2">
    <source>
        <dbReference type="EMBL" id="MBB5746479.1"/>
    </source>
</evidence>
<feature type="region of interest" description="Disordered" evidence="1">
    <location>
        <begin position="107"/>
        <end position="130"/>
    </location>
</feature>
<reference evidence="2 3" key="1">
    <citation type="submission" date="2020-08" db="EMBL/GenBank/DDBJ databases">
        <title>Genomic Encyclopedia of Type Strains, Phase IV (KMG-IV): sequencing the most valuable type-strain genomes for metagenomic binning, comparative biology and taxonomic classification.</title>
        <authorList>
            <person name="Goeker M."/>
        </authorList>
    </citation>
    <scope>NUCLEOTIDE SEQUENCE [LARGE SCALE GENOMIC DNA]</scope>
    <source>
        <strain evidence="2 3">DSM 4737</strain>
    </source>
</reference>
<keyword evidence="3" id="KW-1185">Reference proteome</keyword>
<evidence type="ECO:0000313" key="3">
    <source>
        <dbReference type="Proteomes" id="UP000545037"/>
    </source>
</evidence>
<dbReference type="RefSeq" id="WP_183213442.1">
    <property type="nucleotide sequence ID" value="NZ_JACHOR010000003.1"/>
</dbReference>
<accession>A0A7W9CJ85</accession>
<protein>
    <recommendedName>
        <fullName evidence="4">DUF2946 domain-containing protein</fullName>
    </recommendedName>
</protein>
<dbReference type="InterPro" id="IPR021333">
    <property type="entry name" value="DUF2946"/>
</dbReference>
<dbReference type="AlphaFoldDB" id="A0A7W9CJ85"/>
<name>A0A7W9CJ85_9CAUL</name>
<sequence length="130" mass="13277">MNRPASESWSTFRSLAFLAATFAIVLGTLMPFAAMAASVPGQPIVLCSVEGPRTIQSGGPTEEHPEDGLSGAKCAACVMPLPGVLPPPPVPEPAPVVRIVAAIDHAPLSTSPPPPARAPPRPYSTAPPQA</sequence>
<gene>
    <name evidence="2" type="ORF">GGR13_002083</name>
</gene>
<evidence type="ECO:0008006" key="4">
    <source>
        <dbReference type="Google" id="ProtNLM"/>
    </source>
</evidence>